<gene>
    <name evidence="2" type="ORF">A3C26_04425</name>
</gene>
<name>A0A1F5J8T5_9BACT</name>
<reference evidence="2 3" key="1">
    <citation type="journal article" date="2016" name="Nat. Commun.">
        <title>Thousands of microbial genomes shed light on interconnected biogeochemical processes in an aquifer system.</title>
        <authorList>
            <person name="Anantharaman K."/>
            <person name="Brown C.T."/>
            <person name="Hug L.A."/>
            <person name="Sharon I."/>
            <person name="Castelle C.J."/>
            <person name="Probst A.J."/>
            <person name="Thomas B.C."/>
            <person name="Singh A."/>
            <person name="Wilkins M.J."/>
            <person name="Karaoz U."/>
            <person name="Brodie E.L."/>
            <person name="Williams K.H."/>
            <person name="Hubbard S.S."/>
            <person name="Banfield J.F."/>
        </authorList>
    </citation>
    <scope>NUCLEOTIDE SEQUENCE [LARGE SCALE GENOMIC DNA]</scope>
</reference>
<feature type="compositionally biased region" description="Polar residues" evidence="1">
    <location>
        <begin position="1"/>
        <end position="27"/>
    </location>
</feature>
<dbReference type="Proteomes" id="UP000177042">
    <property type="component" value="Unassembled WGS sequence"/>
</dbReference>
<feature type="region of interest" description="Disordered" evidence="1">
    <location>
        <begin position="57"/>
        <end position="92"/>
    </location>
</feature>
<dbReference type="EMBL" id="MFCX01000034">
    <property type="protein sequence ID" value="OGE25047.1"/>
    <property type="molecule type" value="Genomic_DNA"/>
</dbReference>
<comment type="caution">
    <text evidence="2">The sequence shown here is derived from an EMBL/GenBank/DDBJ whole genome shotgun (WGS) entry which is preliminary data.</text>
</comment>
<evidence type="ECO:0000256" key="1">
    <source>
        <dbReference type="SAM" id="MobiDB-lite"/>
    </source>
</evidence>
<feature type="region of interest" description="Disordered" evidence="1">
    <location>
        <begin position="1"/>
        <end position="39"/>
    </location>
</feature>
<evidence type="ECO:0000313" key="2">
    <source>
        <dbReference type="EMBL" id="OGE25047.1"/>
    </source>
</evidence>
<sequence length="92" mass="9122">MDDQNNQPTGNDPISSTPAPEPQQSAAPVSEPVTEPVQEEKCMTCGNPAQAGSCSACGQNQTSCTCPPGQAGGQGEPASPDANQGGPSVPVV</sequence>
<accession>A0A1F5J8T5</accession>
<dbReference type="AlphaFoldDB" id="A0A1F5J8T5"/>
<organism evidence="2 3">
    <name type="scientific">Candidatus Daviesbacteria bacterium RIFCSPHIGHO2_02_FULL_39_12</name>
    <dbReference type="NCBI Taxonomy" id="1797770"/>
    <lineage>
        <taxon>Bacteria</taxon>
        <taxon>Candidatus Daviesiibacteriota</taxon>
    </lineage>
</organism>
<evidence type="ECO:0000313" key="3">
    <source>
        <dbReference type="Proteomes" id="UP000177042"/>
    </source>
</evidence>
<proteinExistence type="predicted"/>
<protein>
    <submittedName>
        <fullName evidence="2">Uncharacterized protein</fullName>
    </submittedName>
</protein>